<dbReference type="GO" id="GO:0043758">
    <property type="term" value="F:acetate-CoA ligase (ADP-forming) activity"/>
    <property type="evidence" value="ECO:0007669"/>
    <property type="project" value="InterPro"/>
</dbReference>
<reference evidence="6 7" key="1">
    <citation type="journal article" date="2015" name="Nature">
        <title>rRNA introns, odd ribosomes, and small enigmatic genomes across a large radiation of phyla.</title>
        <authorList>
            <person name="Brown C.T."/>
            <person name="Hug L.A."/>
            <person name="Thomas B.C."/>
            <person name="Sharon I."/>
            <person name="Castelle C.J."/>
            <person name="Singh A."/>
            <person name="Wilkins M.J."/>
            <person name="Williams K.H."/>
            <person name="Banfield J.F."/>
        </authorList>
    </citation>
    <scope>NUCLEOTIDE SEQUENCE [LARGE SCALE GENOMIC DNA]</scope>
</reference>
<dbReference type="Pfam" id="PF13607">
    <property type="entry name" value="Succ_CoA_lig"/>
    <property type="match status" value="1"/>
</dbReference>
<keyword evidence="3 4" id="KW-0067">ATP-binding</keyword>
<dbReference type="GO" id="GO:0005524">
    <property type="term" value="F:ATP binding"/>
    <property type="evidence" value="ECO:0007669"/>
    <property type="project" value="UniProtKB-UniRule"/>
</dbReference>
<dbReference type="Gene3D" id="3.40.50.261">
    <property type="entry name" value="Succinyl-CoA synthetase domains"/>
    <property type="match status" value="2"/>
</dbReference>
<dbReference type="InterPro" id="IPR013815">
    <property type="entry name" value="ATP_grasp_subdomain_1"/>
</dbReference>
<keyword evidence="2 4" id="KW-0547">Nucleotide-binding</keyword>
<feature type="domain" description="ATP-grasp" evidence="5">
    <location>
        <begin position="467"/>
        <end position="503"/>
    </location>
</feature>
<gene>
    <name evidence="6" type="ORF">US94_C0001G0055</name>
</gene>
<dbReference type="InterPro" id="IPR016102">
    <property type="entry name" value="Succinyl-CoA_synth-like"/>
</dbReference>
<keyword evidence="1" id="KW-0436">Ligase</keyword>
<dbReference type="InterPro" id="IPR032875">
    <property type="entry name" value="Succ_CoA_lig_flav_dom"/>
</dbReference>
<dbReference type="PROSITE" id="PS50975">
    <property type="entry name" value="ATP_GRASP"/>
    <property type="match status" value="1"/>
</dbReference>
<dbReference type="Gene3D" id="3.40.50.720">
    <property type="entry name" value="NAD(P)-binding Rossmann-like Domain"/>
    <property type="match status" value="1"/>
</dbReference>
<protein>
    <submittedName>
        <fullName evidence="6">Acetyl coenzyme A synthetase (ADP forming), alpha domain protein</fullName>
    </submittedName>
</protein>
<dbReference type="SMART" id="SM00881">
    <property type="entry name" value="CoA_binding"/>
    <property type="match status" value="1"/>
</dbReference>
<dbReference type="STRING" id="1618336.US94_C0001G0055"/>
<dbReference type="PANTHER" id="PTHR43334:SF1">
    <property type="entry name" value="3-HYDROXYPROPIONATE--COA LIGASE [ADP-FORMING]"/>
    <property type="match status" value="1"/>
</dbReference>
<dbReference type="Pfam" id="PF13380">
    <property type="entry name" value="CoA_binding_2"/>
    <property type="match status" value="1"/>
</dbReference>
<name>A0A0G0MLU5_9BACT</name>
<evidence type="ECO:0000256" key="4">
    <source>
        <dbReference type="PROSITE-ProRule" id="PRU00409"/>
    </source>
</evidence>
<dbReference type="Gene3D" id="3.30.470.20">
    <property type="entry name" value="ATP-grasp fold, B domain"/>
    <property type="match status" value="1"/>
</dbReference>
<dbReference type="AlphaFoldDB" id="A0A0G0MLU5"/>
<dbReference type="Pfam" id="PF13549">
    <property type="entry name" value="ATP-grasp_5"/>
    <property type="match status" value="1"/>
</dbReference>
<sequence length="660" mass="72720">MDTLFNPQSIAVIGASRHPQKLGYQILDNIVKNGFKGKIYPINPEADKILNLKVYKEISEVDDEIDLAVVIVPAKIVENIIANCQKKNVKYAIIISSGFAEQGKSGKILQNRINDMLKDSPLRIIGPNCLGIINTDNNLNATFAAPKLIKGNVAAVFQSGALGAALLDWANEYNFGFSKFISLGNKIDIEESELIEYLAEDDDTKVIALYLEDIRDTKKFYSVCREASSQKPIIILKGGMTVIGAKAAFSHTAAMVTPRHIIKAVFSQSNLIVAKTIEDLLNLIQVLSWEPAATSKNIAIISNAGGPAILATDVASRCGLHLPKLHEEVLNNVLPEIASSDNPIDLGGQASAKDYRKALDYCLNNKMISSIVGILTPQTSTEIEETAKVFASFNNAKKPIVVSFLGDRLVDKGISILKDAHVPHFDTPEEAVKALASSIKYWKKDKQNYHLIDFNSTNSNANCDNVYEVIENYNIPFAEFEIVNNFDEAIKISKNLGYPLVAKNISGKFVHKHKAGKVVLGINDNHSFKLALKKVSFPALIQKMINLPFEVIVGVKQDIDAGAVLTFGWGGIYTEEVSDIAVRISPLTLNDLDEMIKETKIGRILHRENIDLSVLKNIMIELLQISIDNPRILEIEINPIKLSFDKTICVDARMKVSEVK</sequence>
<evidence type="ECO:0000259" key="5">
    <source>
        <dbReference type="PROSITE" id="PS50975"/>
    </source>
</evidence>
<dbReference type="InterPro" id="IPR036291">
    <property type="entry name" value="NAD(P)-bd_dom_sf"/>
</dbReference>
<evidence type="ECO:0000256" key="2">
    <source>
        <dbReference type="ARBA" id="ARBA00022741"/>
    </source>
</evidence>
<dbReference type="SUPFAM" id="SSF52210">
    <property type="entry name" value="Succinyl-CoA synthetase domains"/>
    <property type="match status" value="2"/>
</dbReference>
<evidence type="ECO:0000256" key="1">
    <source>
        <dbReference type="ARBA" id="ARBA00022598"/>
    </source>
</evidence>
<evidence type="ECO:0000313" key="7">
    <source>
        <dbReference type="Proteomes" id="UP000034498"/>
    </source>
</evidence>
<dbReference type="GO" id="GO:0046872">
    <property type="term" value="F:metal ion binding"/>
    <property type="evidence" value="ECO:0007669"/>
    <property type="project" value="InterPro"/>
</dbReference>
<evidence type="ECO:0000256" key="3">
    <source>
        <dbReference type="ARBA" id="ARBA00022840"/>
    </source>
</evidence>
<dbReference type="Pfam" id="PF19045">
    <property type="entry name" value="Ligase_CoA_2"/>
    <property type="match status" value="1"/>
</dbReference>
<dbReference type="PATRIC" id="fig|1618336.3.peg.58"/>
<dbReference type="SUPFAM" id="SSF56059">
    <property type="entry name" value="Glutathione synthetase ATP-binding domain-like"/>
    <property type="match status" value="1"/>
</dbReference>
<dbReference type="Gene3D" id="3.30.1490.20">
    <property type="entry name" value="ATP-grasp fold, A domain"/>
    <property type="match status" value="1"/>
</dbReference>
<dbReference type="PANTHER" id="PTHR43334">
    <property type="entry name" value="ACETATE--COA LIGASE [ADP-FORMING]"/>
    <property type="match status" value="1"/>
</dbReference>
<comment type="caution">
    <text evidence="6">The sequence shown here is derived from an EMBL/GenBank/DDBJ whole genome shotgun (WGS) entry which is preliminary data.</text>
</comment>
<dbReference type="InterPro" id="IPR051538">
    <property type="entry name" value="Acyl-CoA_Synth/Transferase"/>
</dbReference>
<accession>A0A0G0MLU5</accession>
<dbReference type="InterPro" id="IPR011761">
    <property type="entry name" value="ATP-grasp"/>
</dbReference>
<dbReference type="SUPFAM" id="SSF51735">
    <property type="entry name" value="NAD(P)-binding Rossmann-fold domains"/>
    <property type="match status" value="1"/>
</dbReference>
<evidence type="ECO:0000313" key="6">
    <source>
        <dbReference type="EMBL" id="KKQ74654.1"/>
    </source>
</evidence>
<dbReference type="Proteomes" id="UP000034498">
    <property type="component" value="Unassembled WGS sequence"/>
</dbReference>
<dbReference type="EMBL" id="LBUX01000001">
    <property type="protein sequence ID" value="KKQ74654.1"/>
    <property type="molecule type" value="Genomic_DNA"/>
</dbReference>
<proteinExistence type="predicted"/>
<organism evidence="6 7">
    <name type="scientific">Berkelbacteria bacterium GW2011_GWB1_38_5</name>
    <dbReference type="NCBI Taxonomy" id="1618336"/>
    <lineage>
        <taxon>Bacteria</taxon>
        <taxon>Candidatus Berkelbacteria</taxon>
    </lineage>
</organism>
<dbReference type="InterPro" id="IPR043938">
    <property type="entry name" value="Ligase_CoA_dom"/>
</dbReference>
<dbReference type="InterPro" id="IPR003781">
    <property type="entry name" value="CoA-bd"/>
</dbReference>